<reference evidence="2" key="1">
    <citation type="submission" date="2021-01" db="EMBL/GenBank/DDBJ databases">
        <authorList>
            <person name="Kaushik A."/>
        </authorList>
    </citation>
    <scope>NUCLEOTIDE SEQUENCE</scope>
    <source>
        <strain evidence="2">AG4-R118</strain>
    </source>
</reference>
<gene>
    <name evidence="2" type="ORF">RDB_LOCUS150691</name>
</gene>
<dbReference type="Pfam" id="PF00651">
    <property type="entry name" value="BTB"/>
    <property type="match status" value="1"/>
</dbReference>
<dbReference type="InterPro" id="IPR000210">
    <property type="entry name" value="BTB/POZ_dom"/>
</dbReference>
<dbReference type="AlphaFoldDB" id="A0A8H3CVS4"/>
<evidence type="ECO:0000259" key="1">
    <source>
        <dbReference type="PROSITE" id="PS50097"/>
    </source>
</evidence>
<organism evidence="2 3">
    <name type="scientific">Rhizoctonia solani</name>
    <dbReference type="NCBI Taxonomy" id="456999"/>
    <lineage>
        <taxon>Eukaryota</taxon>
        <taxon>Fungi</taxon>
        <taxon>Dikarya</taxon>
        <taxon>Basidiomycota</taxon>
        <taxon>Agaricomycotina</taxon>
        <taxon>Agaricomycetes</taxon>
        <taxon>Cantharellales</taxon>
        <taxon>Ceratobasidiaceae</taxon>
        <taxon>Rhizoctonia</taxon>
    </lineage>
</organism>
<comment type="caution">
    <text evidence="2">The sequence shown here is derived from an EMBL/GenBank/DDBJ whole genome shotgun (WGS) entry which is preliminary data.</text>
</comment>
<protein>
    <recommendedName>
        <fullName evidence="1">BTB domain-containing protein</fullName>
    </recommendedName>
</protein>
<proteinExistence type="predicted"/>
<dbReference type="Proteomes" id="UP000663888">
    <property type="component" value="Unassembled WGS sequence"/>
</dbReference>
<accession>A0A8H3CVS4</accession>
<dbReference type="SUPFAM" id="SSF54695">
    <property type="entry name" value="POZ domain"/>
    <property type="match status" value="1"/>
</dbReference>
<dbReference type="PROSITE" id="PS50097">
    <property type="entry name" value="BTB"/>
    <property type="match status" value="1"/>
</dbReference>
<evidence type="ECO:0000313" key="3">
    <source>
        <dbReference type="Proteomes" id="UP000663888"/>
    </source>
</evidence>
<dbReference type="InterPro" id="IPR011333">
    <property type="entry name" value="SKP1/BTB/POZ_sf"/>
</dbReference>
<dbReference type="CDD" id="cd18186">
    <property type="entry name" value="BTB_POZ_ZBTB_KLHL-like"/>
    <property type="match status" value="1"/>
</dbReference>
<dbReference type="EMBL" id="CAJMWX010001615">
    <property type="protein sequence ID" value="CAE6499026.1"/>
    <property type="molecule type" value="Genomic_DNA"/>
</dbReference>
<feature type="domain" description="BTB" evidence="1">
    <location>
        <begin position="56"/>
        <end position="130"/>
    </location>
</feature>
<sequence length="181" mass="20440">MKQKTPTKPTNRAGHWVVNFVQEELGVESGNNASEIPNSGTVKPLKRHPEFFFDNTLIAIQVEDTLFNVHKYQLVKSEVFSDMFNMPKSESDMPEEGSLPKHPIKLEGVSASDFVALLRVLYANQFSGSQITPEASLVIPAFRLANMFNFPELRSSLLPIAEKNLDDVDRIVFAREFDIKE</sequence>
<name>A0A8H3CVS4_9AGAM</name>
<dbReference type="Gene3D" id="3.30.710.10">
    <property type="entry name" value="Potassium Channel Kv1.1, Chain A"/>
    <property type="match status" value="1"/>
</dbReference>
<evidence type="ECO:0000313" key="2">
    <source>
        <dbReference type="EMBL" id="CAE6499026.1"/>
    </source>
</evidence>